<dbReference type="SUPFAM" id="SSF53474">
    <property type="entry name" value="alpha/beta-Hydrolases"/>
    <property type="match status" value="1"/>
</dbReference>
<dbReference type="AlphaFoldDB" id="A0A0B3Z2I1"/>
<evidence type="ECO:0000313" key="2">
    <source>
        <dbReference type="EMBL" id="KHT51309.1"/>
    </source>
</evidence>
<dbReference type="InterPro" id="IPR029058">
    <property type="entry name" value="AB_hydrolase_fold"/>
</dbReference>
<evidence type="ECO:0000256" key="1">
    <source>
        <dbReference type="SAM" id="SignalP"/>
    </source>
</evidence>
<accession>A0A0B3Z2I1</accession>
<dbReference type="PANTHER" id="PTHR12277">
    <property type="entry name" value="ALPHA/BETA HYDROLASE DOMAIN-CONTAINING PROTEIN"/>
    <property type="match status" value="1"/>
</dbReference>
<dbReference type="EMBL" id="JWLW01000019">
    <property type="protein sequence ID" value="KHT51309.1"/>
    <property type="molecule type" value="Genomic_DNA"/>
</dbReference>
<comment type="caution">
    <text evidence="2">The sequence shown here is derived from an EMBL/GenBank/DDBJ whole genome shotgun (WGS) entry which is preliminary data.</text>
</comment>
<sequence>MMSLKNAVISVVASVSLIGCAINVSPSAFFYQDTQQKNLDTTKLHAAIQKDKTSAGITRVEVKNEAGLTLRGVAVSYPDPIVNIVFFADNRMPVSENNSVIHRLGKLPANILWLDYQGVGASDKAKDLSINAIKQDALTQFDYVESAFDASIPTIVHGRGIGSYFASYVAANRKIDALVLDGAFNNISDLIANMVPGFSNSFTNMKLHDEVHSMQIAPILRHYEGPLWLVVGEEDKITPYPISQQLLEDASSSEKYISVIPGATHNATLKSDYAIEQYKQFLARFTQ</sequence>
<evidence type="ECO:0000313" key="3">
    <source>
        <dbReference type="Proteomes" id="UP000031197"/>
    </source>
</evidence>
<organism evidence="2 3">
    <name type="scientific">Alteromonas marina</name>
    <dbReference type="NCBI Taxonomy" id="203795"/>
    <lineage>
        <taxon>Bacteria</taxon>
        <taxon>Pseudomonadati</taxon>
        <taxon>Pseudomonadota</taxon>
        <taxon>Gammaproteobacteria</taxon>
        <taxon>Alteromonadales</taxon>
        <taxon>Alteromonadaceae</taxon>
        <taxon>Alteromonas/Salinimonas group</taxon>
        <taxon>Alteromonas</taxon>
    </lineage>
</organism>
<dbReference type="OrthoDB" id="6333756at2"/>
<dbReference type="RefSeq" id="WP_039220918.1">
    <property type="nucleotide sequence ID" value="NZ_JWLW01000019.1"/>
</dbReference>
<dbReference type="PANTHER" id="PTHR12277:SF81">
    <property type="entry name" value="PROTEIN ABHD13"/>
    <property type="match status" value="1"/>
</dbReference>
<reference evidence="2 3" key="1">
    <citation type="submission" date="2014-12" db="EMBL/GenBank/DDBJ databases">
        <title>Genome sequencing of Alteromonas marina AD001.</title>
        <authorList>
            <person name="Adrian T.G.S."/>
            <person name="Chan K.G."/>
        </authorList>
    </citation>
    <scope>NUCLEOTIDE SEQUENCE [LARGE SCALE GENOMIC DNA]</scope>
    <source>
        <strain evidence="2 3">AD001</strain>
    </source>
</reference>
<dbReference type="Gene3D" id="3.40.50.1820">
    <property type="entry name" value="alpha/beta hydrolase"/>
    <property type="match status" value="1"/>
</dbReference>
<feature type="signal peptide" evidence="1">
    <location>
        <begin position="1"/>
        <end position="21"/>
    </location>
</feature>
<protein>
    <recommendedName>
        <fullName evidence="4">Alpha/beta hydrolase</fullName>
    </recommendedName>
</protein>
<dbReference type="PROSITE" id="PS51257">
    <property type="entry name" value="PROKAR_LIPOPROTEIN"/>
    <property type="match status" value="1"/>
</dbReference>
<keyword evidence="3" id="KW-1185">Reference proteome</keyword>
<proteinExistence type="predicted"/>
<name>A0A0B3Z2I1_9ALTE</name>
<keyword evidence="1" id="KW-0732">Signal</keyword>
<dbReference type="Proteomes" id="UP000031197">
    <property type="component" value="Unassembled WGS sequence"/>
</dbReference>
<evidence type="ECO:0008006" key="4">
    <source>
        <dbReference type="Google" id="ProtNLM"/>
    </source>
</evidence>
<feature type="chain" id="PRO_5002101137" description="Alpha/beta hydrolase" evidence="1">
    <location>
        <begin position="22"/>
        <end position="287"/>
    </location>
</feature>
<gene>
    <name evidence="2" type="ORF">RJ41_11785</name>
</gene>